<proteinExistence type="predicted"/>
<dbReference type="GeneID" id="86055751"/>
<accession>A0A6N7W8I7</accession>
<gene>
    <name evidence="1" type="ORF">FYJ45_22295</name>
</gene>
<name>A0A6N7W8I7_9FIRM</name>
<sequence>MSNEIKDFTENDEKKWYLRGYERAIRDMKRSEERIREMRINRICPSVIADGMPHASGGSDLSGYAARLDEEERKYQKARYLRIKRCQEISDKIERLVDEDEKDVLFYRYIKLMKWEDICVEMHYSWKWIHKIHARALEHFIL</sequence>
<protein>
    <recommendedName>
        <fullName evidence="3">DUF1492 domain-containing protein</fullName>
    </recommendedName>
</protein>
<comment type="caution">
    <text evidence="1">The sequence shown here is derived from an EMBL/GenBank/DDBJ whole genome shotgun (WGS) entry which is preliminary data.</text>
</comment>
<evidence type="ECO:0000313" key="2">
    <source>
        <dbReference type="Proteomes" id="UP000436047"/>
    </source>
</evidence>
<keyword evidence="2" id="KW-1185">Reference proteome</keyword>
<dbReference type="Proteomes" id="UP000436047">
    <property type="component" value="Unassembled WGS sequence"/>
</dbReference>
<reference evidence="1 2" key="1">
    <citation type="submission" date="2019-08" db="EMBL/GenBank/DDBJ databases">
        <title>In-depth cultivation of the pig gut microbiome towards novel bacterial diversity and tailored functional studies.</title>
        <authorList>
            <person name="Wylensek D."/>
            <person name="Hitch T.C.A."/>
            <person name="Clavel T."/>
        </authorList>
    </citation>
    <scope>NUCLEOTIDE SEQUENCE [LARGE SCALE GENOMIC DNA]</scope>
    <source>
        <strain evidence="1 2">WCA-389-WT-23B</strain>
    </source>
</reference>
<dbReference type="InterPro" id="IPR013324">
    <property type="entry name" value="RNA_pol_sigma_r3/r4-like"/>
</dbReference>
<evidence type="ECO:0008006" key="3">
    <source>
        <dbReference type="Google" id="ProtNLM"/>
    </source>
</evidence>
<dbReference type="RefSeq" id="WP_154467288.1">
    <property type="nucleotide sequence ID" value="NZ_VUMI01000049.1"/>
</dbReference>
<dbReference type="EMBL" id="VUMI01000049">
    <property type="protein sequence ID" value="MSS90882.1"/>
    <property type="molecule type" value="Genomic_DNA"/>
</dbReference>
<organism evidence="1 2">
    <name type="scientific">Eisenbergiella porci</name>
    <dbReference type="NCBI Taxonomy" id="2652274"/>
    <lineage>
        <taxon>Bacteria</taxon>
        <taxon>Bacillati</taxon>
        <taxon>Bacillota</taxon>
        <taxon>Clostridia</taxon>
        <taxon>Lachnospirales</taxon>
        <taxon>Lachnospiraceae</taxon>
        <taxon>Eisenbergiella</taxon>
    </lineage>
</organism>
<dbReference type="SUPFAM" id="SSF88659">
    <property type="entry name" value="Sigma3 and sigma4 domains of RNA polymerase sigma factors"/>
    <property type="match status" value="1"/>
</dbReference>
<dbReference type="AlphaFoldDB" id="A0A6N7W8I7"/>
<evidence type="ECO:0000313" key="1">
    <source>
        <dbReference type="EMBL" id="MSS90882.1"/>
    </source>
</evidence>